<dbReference type="GO" id="GO:0005737">
    <property type="term" value="C:cytoplasm"/>
    <property type="evidence" value="ECO:0007669"/>
    <property type="project" value="UniProtKB-SubCell"/>
</dbReference>
<keyword evidence="6" id="KW-0963">Cytoplasm</keyword>
<name>A0AA88YK32_PINIB</name>
<feature type="region of interest" description="Disordered" evidence="12">
    <location>
        <begin position="482"/>
        <end position="510"/>
    </location>
</feature>
<organism evidence="13 14">
    <name type="scientific">Pinctada imbricata</name>
    <name type="common">Atlantic pearl-oyster</name>
    <name type="synonym">Pinctada martensii</name>
    <dbReference type="NCBI Taxonomy" id="66713"/>
    <lineage>
        <taxon>Eukaryota</taxon>
        <taxon>Metazoa</taxon>
        <taxon>Spiralia</taxon>
        <taxon>Lophotrochozoa</taxon>
        <taxon>Mollusca</taxon>
        <taxon>Bivalvia</taxon>
        <taxon>Autobranchia</taxon>
        <taxon>Pteriomorphia</taxon>
        <taxon>Pterioida</taxon>
        <taxon>Pterioidea</taxon>
        <taxon>Pteriidae</taxon>
        <taxon>Pinctada</taxon>
    </lineage>
</organism>
<evidence type="ECO:0000256" key="5">
    <source>
        <dbReference type="ARBA" id="ARBA00022473"/>
    </source>
</evidence>
<keyword evidence="9" id="KW-0539">Nucleus</keyword>
<dbReference type="GO" id="GO:0006611">
    <property type="term" value="P:protein export from nucleus"/>
    <property type="evidence" value="ECO:0007669"/>
    <property type="project" value="TreeGrafter"/>
</dbReference>
<keyword evidence="8 11" id="KW-0175">Coiled coil</keyword>
<accession>A0AA88YK32</accession>
<evidence type="ECO:0000256" key="11">
    <source>
        <dbReference type="SAM" id="Coils"/>
    </source>
</evidence>
<feature type="coiled-coil region" evidence="11">
    <location>
        <begin position="198"/>
        <end position="316"/>
    </location>
</feature>
<keyword evidence="14" id="KW-1185">Reference proteome</keyword>
<feature type="region of interest" description="Disordered" evidence="12">
    <location>
        <begin position="1"/>
        <end position="33"/>
    </location>
</feature>
<evidence type="ECO:0000313" key="14">
    <source>
        <dbReference type="Proteomes" id="UP001186944"/>
    </source>
</evidence>
<gene>
    <name evidence="13" type="ORF">FSP39_019193</name>
</gene>
<evidence type="ECO:0000256" key="9">
    <source>
        <dbReference type="ARBA" id="ARBA00023242"/>
    </source>
</evidence>
<keyword evidence="7" id="KW-0221">Differentiation</keyword>
<keyword evidence="5" id="KW-0217">Developmental protein</keyword>
<evidence type="ECO:0000313" key="13">
    <source>
        <dbReference type="EMBL" id="KAK3098404.1"/>
    </source>
</evidence>
<feature type="compositionally biased region" description="Basic and acidic residues" evidence="12">
    <location>
        <begin position="482"/>
        <end position="495"/>
    </location>
</feature>
<evidence type="ECO:0000256" key="7">
    <source>
        <dbReference type="ARBA" id="ARBA00022782"/>
    </source>
</evidence>
<dbReference type="GO" id="GO:0030154">
    <property type="term" value="P:cell differentiation"/>
    <property type="evidence" value="ECO:0007669"/>
    <property type="project" value="UniProtKB-KW"/>
</dbReference>
<evidence type="ECO:0000256" key="12">
    <source>
        <dbReference type="SAM" id="MobiDB-lite"/>
    </source>
</evidence>
<comment type="caution">
    <text evidence="13">The sequence shown here is derived from an EMBL/GenBank/DDBJ whole genome shotgun (WGS) entry which is preliminary data.</text>
</comment>
<evidence type="ECO:0000256" key="4">
    <source>
        <dbReference type="ARBA" id="ARBA00016468"/>
    </source>
</evidence>
<dbReference type="GO" id="GO:0005634">
    <property type="term" value="C:nucleus"/>
    <property type="evidence" value="ECO:0007669"/>
    <property type="project" value="UniProtKB-SubCell"/>
</dbReference>
<feature type="coiled-coil region" evidence="11">
    <location>
        <begin position="108"/>
        <end position="171"/>
    </location>
</feature>
<evidence type="ECO:0000256" key="6">
    <source>
        <dbReference type="ARBA" id="ARBA00022490"/>
    </source>
</evidence>
<evidence type="ECO:0000256" key="8">
    <source>
        <dbReference type="ARBA" id="ARBA00023054"/>
    </source>
</evidence>
<dbReference type="PANTHER" id="PTHR46822:SF1">
    <property type="entry name" value="COILED-COIL ALPHA-HELICAL ROD PROTEIN 1"/>
    <property type="match status" value="1"/>
</dbReference>
<dbReference type="Proteomes" id="UP001186944">
    <property type="component" value="Unassembled WGS sequence"/>
</dbReference>
<dbReference type="InterPro" id="IPR009800">
    <property type="entry name" value="HCR"/>
</dbReference>
<feature type="compositionally biased region" description="Polar residues" evidence="12">
    <location>
        <begin position="497"/>
        <end position="509"/>
    </location>
</feature>
<evidence type="ECO:0000256" key="10">
    <source>
        <dbReference type="ARBA" id="ARBA00031932"/>
    </source>
</evidence>
<feature type="coiled-coil region" evidence="11">
    <location>
        <begin position="549"/>
        <end position="697"/>
    </location>
</feature>
<dbReference type="AlphaFoldDB" id="A0AA88YK32"/>
<proteinExistence type="predicted"/>
<dbReference type="PANTHER" id="PTHR46822">
    <property type="entry name" value="COILED-COIL ALPHA-HELICAL ROD PROTEIN 1"/>
    <property type="match status" value="1"/>
</dbReference>
<dbReference type="Pfam" id="PF07111">
    <property type="entry name" value="HCR"/>
    <property type="match status" value="1"/>
</dbReference>
<reference evidence="13" key="1">
    <citation type="submission" date="2019-08" db="EMBL/GenBank/DDBJ databases">
        <title>The improved chromosome-level genome for the pearl oyster Pinctada fucata martensii using PacBio sequencing and Hi-C.</title>
        <authorList>
            <person name="Zheng Z."/>
        </authorList>
    </citation>
    <scope>NUCLEOTIDE SEQUENCE</scope>
    <source>
        <strain evidence="13">ZZ-2019</strain>
        <tissue evidence="13">Adductor muscle</tissue>
    </source>
</reference>
<protein>
    <recommendedName>
        <fullName evidence="4">Coiled-coil alpha-helical rod protein 1</fullName>
    </recommendedName>
    <alternativeName>
        <fullName evidence="10">Alpha-helical coiled-coil rod protein</fullName>
    </alternativeName>
</protein>
<sequence length="776" mass="89363">MASKLNPPEDFLTSTALGKPPAMPVRPPDKGKIDLLPPSAFESKGADGAWKELAKATNEVLELKLENEKLKNMQMQPKRVERDQMHEERFRREETVKHSDKKYIDELITKQAMEISELKDEMRSLKCQQKEELLDLEKQFTYKERQLSQAVSELEAELKAQESSYDSQVNRLSLEHQKETDDLTRTVQSLRDELSLVKSHSEAKVTELVQKLDKSEEQLTTENKQLKEELRHKEAAIQNQVKEITQLKNYIGNCERVPQPAEVWRKEKETLENKLQLSELDRDNLQSNLQLLNVRLSSMNEVLSLQELELSKANQEKYDKTKQESLLLTRWREKVYALIVQQKSSDIVSKKDEQNWKAKVTDLQNDLSSARNQIEMMNHSLLDKKAQLDIEINDKKKLQHELTQAQQIALGLDDQLTQNRESLETLCGFTDSIGENMDGNLNVLHKMLGTLKAYGQRITFASSRVQVLQGLIARKEAMKKLSSEDVTGKDVKMDQPQDGSPNGTSSTYLTEELDRVTSERDRLATQLKQDSETWNERLQAATISCQEENGRLKHTVEELELELQDRTQKCSEIEEIAESLQTELEEAQEVIEQLRIEITKLETSNSQGLDEQRRQVENEFAERLAESDRQLNDAKREYTKAVVSYRQLERQTGREKERSSEQIATMEEHYTRQIATLQEQLRNLEKERNLMMATLRQEGLLGKVKSARLEPVQLEETTDSPREDIPVREIPLQLKKSEPAKEEPIASVLEDLKSLASAVLKEDDASSSETESEDVL</sequence>
<evidence type="ECO:0000256" key="2">
    <source>
        <dbReference type="ARBA" id="ARBA00004123"/>
    </source>
</evidence>
<dbReference type="EMBL" id="VSWD01000007">
    <property type="protein sequence ID" value="KAK3098404.1"/>
    <property type="molecule type" value="Genomic_DNA"/>
</dbReference>
<evidence type="ECO:0000256" key="3">
    <source>
        <dbReference type="ARBA" id="ARBA00004496"/>
    </source>
</evidence>
<comment type="function">
    <text evidence="1">May be a regulator of keratinocyte proliferation or differentiation.</text>
</comment>
<comment type="subcellular location">
    <subcellularLocation>
        <location evidence="3">Cytoplasm</location>
    </subcellularLocation>
    <subcellularLocation>
        <location evidence="2">Nucleus</location>
    </subcellularLocation>
</comment>
<evidence type="ECO:0000256" key="1">
    <source>
        <dbReference type="ARBA" id="ARBA00003936"/>
    </source>
</evidence>
<feature type="coiled-coil region" evidence="11">
    <location>
        <begin position="353"/>
        <end position="408"/>
    </location>
</feature>
<dbReference type="GO" id="GO:0005814">
    <property type="term" value="C:centriole"/>
    <property type="evidence" value="ECO:0007669"/>
    <property type="project" value="TreeGrafter"/>
</dbReference>